<comment type="caution">
    <text evidence="1">The sequence shown here is derived from an EMBL/GenBank/DDBJ whole genome shotgun (WGS) entry which is preliminary data.</text>
</comment>
<keyword evidence="2" id="KW-1185">Reference proteome</keyword>
<dbReference type="EMBL" id="PVBT01000008">
    <property type="protein sequence ID" value="PRD50248.1"/>
    <property type="molecule type" value="Genomic_DNA"/>
</dbReference>
<proteinExistence type="predicted"/>
<dbReference type="Proteomes" id="UP000238563">
    <property type="component" value="Unassembled WGS sequence"/>
</dbReference>
<dbReference type="AlphaFoldDB" id="A0A2S9JBU3"/>
<sequence>MLSQDHIVAGLSLGFWVSLMTAAYDKQLWADGVKAAFPHAGPRENREYIRARLDSMRRFRNDIAHHAAIFDRSPQKEFQNMIHITGLVCANTCWLSKQLSRLQNVINERPRL</sequence>
<gene>
    <name evidence="1" type="ORF">C5750_23345</name>
</gene>
<reference evidence="1 2" key="1">
    <citation type="submission" date="2018-02" db="EMBL/GenBank/DDBJ databases">
        <title>The draft genome of Phyllobacterium myrsinacearum DSM5892.</title>
        <authorList>
            <person name="Li L."/>
            <person name="Liu L."/>
            <person name="Zhang X."/>
            <person name="Wang T."/>
        </authorList>
    </citation>
    <scope>NUCLEOTIDE SEQUENCE [LARGE SCALE GENOMIC DNA]</scope>
    <source>
        <strain evidence="1 2">DSM 5892</strain>
    </source>
</reference>
<evidence type="ECO:0000313" key="1">
    <source>
        <dbReference type="EMBL" id="PRD50248.1"/>
    </source>
</evidence>
<protein>
    <recommendedName>
        <fullName evidence="3">Abi-like protein</fullName>
    </recommendedName>
</protein>
<name>A0A2S9JBU3_9HYPH</name>
<evidence type="ECO:0008006" key="3">
    <source>
        <dbReference type="Google" id="ProtNLM"/>
    </source>
</evidence>
<organism evidence="1 2">
    <name type="scientific">Phyllobacterium myrsinacearum</name>
    <dbReference type="NCBI Taxonomy" id="28101"/>
    <lineage>
        <taxon>Bacteria</taxon>
        <taxon>Pseudomonadati</taxon>
        <taxon>Pseudomonadota</taxon>
        <taxon>Alphaproteobacteria</taxon>
        <taxon>Hyphomicrobiales</taxon>
        <taxon>Phyllobacteriaceae</taxon>
        <taxon>Phyllobacterium</taxon>
    </lineage>
</organism>
<accession>A0A2S9JBU3</accession>
<evidence type="ECO:0000313" key="2">
    <source>
        <dbReference type="Proteomes" id="UP000238563"/>
    </source>
</evidence>